<keyword evidence="2" id="KW-1185">Reference proteome</keyword>
<comment type="caution">
    <text evidence="1">The sequence shown here is derived from an EMBL/GenBank/DDBJ whole genome shotgun (WGS) entry which is preliminary data.</text>
</comment>
<dbReference type="OrthoDB" id="1237440at2"/>
<dbReference type="Proteomes" id="UP000287361">
    <property type="component" value="Unassembled WGS sequence"/>
</dbReference>
<name>A0A401LAH4_9FIRM</name>
<gene>
    <name evidence="1" type="ORF">KGMB03357_01970</name>
</gene>
<accession>A0A401LAH4</accession>
<dbReference type="AlphaFoldDB" id="A0A401LAH4"/>
<evidence type="ECO:0008006" key="3">
    <source>
        <dbReference type="Google" id="ProtNLM"/>
    </source>
</evidence>
<sequence>MEVNLIILPKKNSDINLGMKRQIRQLFEKLFNDVNDSSFLINIDDNVEIQYKISSKEKNMVFLKLSCDGTSVKAAKYLDFATNRLIQGEHRKTWNIVISYDEVSQLYCCKLMPLFGIFERRIRELVYITIIKIFGVDWYDNSFSQSLQDSLKGKGNKTKMVESALNELTYEQLKEYLFTSFCRRNISEVIEQEFSETNIEKLTREEMINIVNQCRSESLWNRFFSEYKQFKNFKEKIDELQLHRNTVMHNKRMTRDEYEKVRKSLKGVNKLLVEAINVLEEDIYTETRLEDVVSAFGNMLVKVLGESVPRWIEKMKPALSTLGELVIKSAVPKIDVSSIIPSLELSNAMSVQMEQIRKQSQIMGNIAERMKVATNVNSHFPDTSYLDVASRLGSVGNQMAIATAKQNALLNAHINLPDFSYLSQINNIVNTPTMDTVRRLAEQNQRFADLFGADKMIGETIDTDGKNDNEEKDKSS</sequence>
<organism evidence="1 2">
    <name type="scientific">Anaerotignum faecicola</name>
    <dbReference type="NCBI Taxonomy" id="2358141"/>
    <lineage>
        <taxon>Bacteria</taxon>
        <taxon>Bacillati</taxon>
        <taxon>Bacillota</taxon>
        <taxon>Clostridia</taxon>
        <taxon>Lachnospirales</taxon>
        <taxon>Anaerotignaceae</taxon>
        <taxon>Anaerotignum</taxon>
    </lineage>
</organism>
<dbReference type="EMBL" id="BHVZ01000001">
    <property type="protein sequence ID" value="GCB28536.1"/>
    <property type="molecule type" value="Genomic_DNA"/>
</dbReference>
<proteinExistence type="predicted"/>
<reference evidence="1 2" key="1">
    <citation type="submission" date="2018-10" db="EMBL/GenBank/DDBJ databases">
        <title>Draft Genome Sequence of Anaerotignum sp. KCTC 15736.</title>
        <authorList>
            <person name="Choi S.H."/>
            <person name="Kim J.S."/>
            <person name="Kang S.W."/>
            <person name="Lee J.S."/>
            <person name="Park S.H."/>
        </authorList>
    </citation>
    <scope>NUCLEOTIDE SEQUENCE [LARGE SCALE GENOMIC DNA]</scope>
    <source>
        <strain evidence="1 2">KCTC 15736</strain>
    </source>
</reference>
<evidence type="ECO:0000313" key="2">
    <source>
        <dbReference type="Proteomes" id="UP000287361"/>
    </source>
</evidence>
<protein>
    <recommendedName>
        <fullName evidence="3">Apea-like HEPN domain-containing protein</fullName>
    </recommendedName>
</protein>
<evidence type="ECO:0000313" key="1">
    <source>
        <dbReference type="EMBL" id="GCB28536.1"/>
    </source>
</evidence>